<comment type="caution">
    <text evidence="2">The sequence shown here is derived from an EMBL/GenBank/DDBJ whole genome shotgun (WGS) entry which is preliminary data.</text>
</comment>
<gene>
    <name evidence="2" type="ORF">ACFQJ4_09240</name>
</gene>
<dbReference type="InterPro" id="IPR036519">
    <property type="entry name" value="UPF0058_sf"/>
</dbReference>
<keyword evidence="3" id="KW-1185">Reference proteome</keyword>
<reference evidence="2 3" key="1">
    <citation type="journal article" date="2019" name="Int. J. Syst. Evol. Microbiol.">
        <title>The Global Catalogue of Microorganisms (GCM) 10K type strain sequencing project: providing services to taxonomists for standard genome sequencing and annotation.</title>
        <authorList>
            <consortium name="The Broad Institute Genomics Platform"/>
            <consortium name="The Broad Institute Genome Sequencing Center for Infectious Disease"/>
            <person name="Wu L."/>
            <person name="Ma J."/>
        </authorList>
    </citation>
    <scope>NUCLEOTIDE SEQUENCE [LARGE SCALE GENOMIC DNA]</scope>
    <source>
        <strain evidence="2 3">DT85</strain>
    </source>
</reference>
<dbReference type="AlphaFoldDB" id="A0ABD5ZPS7"/>
<dbReference type="PANTHER" id="PTHR42203">
    <property type="entry name" value="UPF0058 PROTEIN MJ1205"/>
    <property type="match status" value="1"/>
</dbReference>
<name>A0ABD5ZPS7_9EURY</name>
<feature type="compositionally biased region" description="Low complexity" evidence="1">
    <location>
        <begin position="66"/>
        <end position="76"/>
    </location>
</feature>
<dbReference type="Pfam" id="PF01893">
    <property type="entry name" value="UPF0058"/>
    <property type="match status" value="1"/>
</dbReference>
<dbReference type="Proteomes" id="UP001596398">
    <property type="component" value="Unassembled WGS sequence"/>
</dbReference>
<proteinExistence type="predicted"/>
<dbReference type="GeneID" id="79267190"/>
<dbReference type="RefSeq" id="WP_276233626.1">
    <property type="nucleotide sequence ID" value="NZ_CP119802.1"/>
</dbReference>
<dbReference type="PANTHER" id="PTHR42203:SF2">
    <property type="entry name" value="UPF0058 PROTEIN MJ1205"/>
    <property type="match status" value="1"/>
</dbReference>
<evidence type="ECO:0000313" key="3">
    <source>
        <dbReference type="Proteomes" id="UP001596398"/>
    </source>
</evidence>
<protein>
    <submittedName>
        <fullName evidence="2">UPF0058 family protein</fullName>
    </submittedName>
</protein>
<dbReference type="EMBL" id="JBHTAP010000001">
    <property type="protein sequence ID" value="MFC7235495.1"/>
    <property type="molecule type" value="Genomic_DNA"/>
</dbReference>
<evidence type="ECO:0000313" key="2">
    <source>
        <dbReference type="EMBL" id="MFC7235495.1"/>
    </source>
</evidence>
<accession>A0ABD5ZPS7</accession>
<feature type="region of interest" description="Disordered" evidence="1">
    <location>
        <begin position="66"/>
        <end position="88"/>
    </location>
</feature>
<dbReference type="InterPro" id="IPR002753">
    <property type="entry name" value="UPF0058"/>
</dbReference>
<dbReference type="SUPFAM" id="SSF140371">
    <property type="entry name" value="Vng1086c-like"/>
    <property type="match status" value="1"/>
</dbReference>
<organism evidence="2 3">
    <name type="scientific">Halosegnis marinus</name>
    <dbReference type="NCBI Taxonomy" id="3034023"/>
    <lineage>
        <taxon>Archaea</taxon>
        <taxon>Methanobacteriati</taxon>
        <taxon>Methanobacteriota</taxon>
        <taxon>Stenosarchaea group</taxon>
        <taxon>Halobacteria</taxon>
        <taxon>Halobacteriales</taxon>
        <taxon>Natronomonadaceae</taxon>
        <taxon>Halosegnis</taxon>
    </lineage>
</organism>
<evidence type="ECO:0000256" key="1">
    <source>
        <dbReference type="SAM" id="MobiDB-lite"/>
    </source>
</evidence>
<dbReference type="Gene3D" id="1.20.1270.110">
    <property type="entry name" value="Uncharacterised protein family UPF0058"/>
    <property type="match status" value="1"/>
</dbReference>
<sequence length="88" mass="9381">MHKQELLHLHALFAEVRSFAETELDATVDADGYERLDVRSNAVGASRADHEDATFALAAALDDALDDGNATDGTAAPEATADRGVTRR</sequence>